<proteinExistence type="predicted"/>
<dbReference type="HOGENOM" id="CLU_3106962_0_0_1"/>
<reference evidence="2" key="1">
    <citation type="journal article" date="2011" name="Genetics">
        <title>Massive changes in genome architecture accompany the transition to self-fertility in the filamentous fungus Neurospora tetrasperma.</title>
        <authorList>
            <person name="Ellison C.E."/>
            <person name="Stajich J.E."/>
            <person name="Jacobson D.J."/>
            <person name="Natvig D.O."/>
            <person name="Lapidus A."/>
            <person name="Foster B."/>
            <person name="Aerts A."/>
            <person name="Riley R."/>
            <person name="Lindquist E.A."/>
            <person name="Grigoriev I.V."/>
            <person name="Taylor J.W."/>
        </authorList>
    </citation>
    <scope>NUCLEOTIDE SEQUENCE [LARGE SCALE GENOMIC DNA]</scope>
    <source>
        <strain evidence="2">FGSC 2508 / P0657</strain>
    </source>
</reference>
<dbReference type="KEGG" id="nte:NEUTE1DRAFT115838"/>
<dbReference type="EMBL" id="GL891302">
    <property type="protein sequence ID" value="EGO60697.1"/>
    <property type="molecule type" value="Genomic_DNA"/>
</dbReference>
<keyword evidence="2" id="KW-1185">Reference proteome</keyword>
<evidence type="ECO:0000313" key="1">
    <source>
        <dbReference type="EMBL" id="EGO60697.1"/>
    </source>
</evidence>
<organism evidence="1 2">
    <name type="scientific">Neurospora tetrasperma (strain FGSC 2508 / ATCC MYA-4615 / P0657)</name>
    <dbReference type="NCBI Taxonomy" id="510951"/>
    <lineage>
        <taxon>Eukaryota</taxon>
        <taxon>Fungi</taxon>
        <taxon>Dikarya</taxon>
        <taxon>Ascomycota</taxon>
        <taxon>Pezizomycotina</taxon>
        <taxon>Sordariomycetes</taxon>
        <taxon>Sordariomycetidae</taxon>
        <taxon>Sordariales</taxon>
        <taxon>Sordariaceae</taxon>
        <taxon>Neurospora</taxon>
    </lineage>
</organism>
<sequence length="51" mass="6052">MHIVLRWRCYTELPYFEFGTSRRQIWQLAKINNGQKLVVNSLLNTLSAKLT</sequence>
<evidence type="ECO:0000313" key="2">
    <source>
        <dbReference type="Proteomes" id="UP000008065"/>
    </source>
</evidence>
<dbReference type="VEuPathDB" id="FungiDB:NEUTE1DRAFT_115838"/>
<dbReference type="Proteomes" id="UP000008065">
    <property type="component" value="Unassembled WGS sequence"/>
</dbReference>
<gene>
    <name evidence="1" type="ORF">NEUTE1DRAFT_115838</name>
</gene>
<name>F8MDW0_NEUT8</name>
<feature type="non-terminal residue" evidence="1">
    <location>
        <position position="1"/>
    </location>
</feature>
<accession>F8MDW0</accession>
<dbReference type="GeneID" id="20822876"/>
<dbReference type="RefSeq" id="XP_009847924.1">
    <property type="nucleotide sequence ID" value="XM_009849622.1"/>
</dbReference>
<dbReference type="AlphaFoldDB" id="F8MDW0"/>
<protein>
    <submittedName>
        <fullName evidence="1">Uncharacterized protein</fullName>
    </submittedName>
</protein>